<protein>
    <submittedName>
        <fullName evidence="2">Uncharacterized protein</fullName>
    </submittedName>
</protein>
<feature type="compositionally biased region" description="Low complexity" evidence="1">
    <location>
        <begin position="90"/>
        <end position="117"/>
    </location>
</feature>
<dbReference type="EMBL" id="JAWDGP010003010">
    <property type="protein sequence ID" value="KAK3778107.1"/>
    <property type="molecule type" value="Genomic_DNA"/>
</dbReference>
<gene>
    <name evidence="2" type="ORF">RRG08_062803</name>
</gene>
<evidence type="ECO:0000256" key="1">
    <source>
        <dbReference type="SAM" id="MobiDB-lite"/>
    </source>
</evidence>
<feature type="region of interest" description="Disordered" evidence="1">
    <location>
        <begin position="90"/>
        <end position="125"/>
    </location>
</feature>
<accession>A0AAE1A0S8</accession>
<evidence type="ECO:0000313" key="3">
    <source>
        <dbReference type="Proteomes" id="UP001283361"/>
    </source>
</evidence>
<evidence type="ECO:0000313" key="2">
    <source>
        <dbReference type="EMBL" id="KAK3778107.1"/>
    </source>
</evidence>
<feature type="compositionally biased region" description="Polar residues" evidence="1">
    <location>
        <begin position="270"/>
        <end position="282"/>
    </location>
</feature>
<comment type="caution">
    <text evidence="2">The sequence shown here is derived from an EMBL/GenBank/DDBJ whole genome shotgun (WGS) entry which is preliminary data.</text>
</comment>
<dbReference type="Proteomes" id="UP001283361">
    <property type="component" value="Unassembled WGS sequence"/>
</dbReference>
<feature type="region of interest" description="Disordered" evidence="1">
    <location>
        <begin position="233"/>
        <end position="282"/>
    </location>
</feature>
<name>A0AAE1A0S8_9GAST</name>
<dbReference type="AlphaFoldDB" id="A0AAE1A0S8"/>
<feature type="region of interest" description="Disordered" evidence="1">
    <location>
        <begin position="33"/>
        <end position="73"/>
    </location>
</feature>
<organism evidence="2 3">
    <name type="scientific">Elysia crispata</name>
    <name type="common">lettuce slug</name>
    <dbReference type="NCBI Taxonomy" id="231223"/>
    <lineage>
        <taxon>Eukaryota</taxon>
        <taxon>Metazoa</taxon>
        <taxon>Spiralia</taxon>
        <taxon>Lophotrochozoa</taxon>
        <taxon>Mollusca</taxon>
        <taxon>Gastropoda</taxon>
        <taxon>Heterobranchia</taxon>
        <taxon>Euthyneura</taxon>
        <taxon>Panpulmonata</taxon>
        <taxon>Sacoglossa</taxon>
        <taxon>Placobranchoidea</taxon>
        <taxon>Plakobranchidae</taxon>
        <taxon>Elysia</taxon>
    </lineage>
</organism>
<reference evidence="2" key="1">
    <citation type="journal article" date="2023" name="G3 (Bethesda)">
        <title>A reference genome for the long-term kleptoplast-retaining sea slug Elysia crispata morphotype clarki.</title>
        <authorList>
            <person name="Eastman K.E."/>
            <person name="Pendleton A.L."/>
            <person name="Shaikh M.A."/>
            <person name="Suttiyut T."/>
            <person name="Ogas R."/>
            <person name="Tomko P."/>
            <person name="Gavelis G."/>
            <person name="Widhalm J.R."/>
            <person name="Wisecaver J.H."/>
        </authorList>
    </citation>
    <scope>NUCLEOTIDE SEQUENCE</scope>
    <source>
        <strain evidence="2">ECLA1</strain>
    </source>
</reference>
<sequence length="282" mass="31279">MYAIVICLRNHLVASNRKSQTELWATKKSIEKNSLSDEHASNSQQQRGRARSKSKLSVAKGQGTKATLVTKKKASPTVSRQDICSGSISTAAATSDTSPQQQFRQQQQPQFQQLQNQTTSTVQSSPTFTACNDLSIWSSGRRPSTLMKSSSDGCRHDLSWTREKICFSIFLANCPLRPEHHIHAMMLMLKKYVTSQNMTQQASRKRMSENDDELVEEDEDVDLTTLQPVDGSFLIDQASEGSARATASQESDAMPNETPGEETNGYEALLSTNQDRLVTPND</sequence>
<keyword evidence="3" id="KW-1185">Reference proteome</keyword>
<proteinExistence type="predicted"/>